<feature type="domain" description="Transposase IS4-like" evidence="1">
    <location>
        <begin position="98"/>
        <end position="236"/>
    </location>
</feature>
<comment type="caution">
    <text evidence="2">The sequence shown here is derived from an EMBL/GenBank/DDBJ whole genome shotgun (WGS) entry which is preliminary data.</text>
</comment>
<dbReference type="EMBL" id="AWUY01000005">
    <property type="protein sequence ID" value="ERJ81205.1"/>
    <property type="molecule type" value="Genomic_DNA"/>
</dbReference>
<sequence length="275" mass="31675">MAHAEHLKVRQSYAREIKRLKLVQRFRGRKNSSAKVRKADRRMRTIAGRLLRELVRNLPPENSYQERIEVCMKFVNGERRDGHKIYSLHEPDVLCISKGKDHKKYEFGNKVSLVRLWNGLIVGALSFRNEYDGHTIDKAMEQVGRVYGRKIKRLAGDRGYRGQETCGETNIMIPGVPKASDSPHTKKKKQRFFRKRAGIEPVIGHCKADHRLGRNFYKGLLGDAINVMLAAAAFNFKRAMRFLLCLIRTMIKWSIQGVDSNFNETKVLSNTFCGL</sequence>
<accession>A0ABP2YAY1</accession>
<evidence type="ECO:0000313" key="3">
    <source>
        <dbReference type="Proteomes" id="UP000016660"/>
    </source>
</evidence>
<dbReference type="InterPro" id="IPR002559">
    <property type="entry name" value="Transposase_11"/>
</dbReference>
<dbReference type="PANTHER" id="PTHR33803">
    <property type="entry name" value="IS1478 TRANSPOSASE"/>
    <property type="match status" value="1"/>
</dbReference>
<evidence type="ECO:0000259" key="1">
    <source>
        <dbReference type="Pfam" id="PF01609"/>
    </source>
</evidence>
<organism evidence="2 3">
    <name type="scientific">Prevotella disiens JCM 6334 = ATCC 29426</name>
    <dbReference type="NCBI Taxonomy" id="1235811"/>
    <lineage>
        <taxon>Bacteria</taxon>
        <taxon>Pseudomonadati</taxon>
        <taxon>Bacteroidota</taxon>
        <taxon>Bacteroidia</taxon>
        <taxon>Bacteroidales</taxon>
        <taxon>Prevotellaceae</taxon>
        <taxon>Prevotella</taxon>
    </lineage>
</organism>
<proteinExistence type="predicted"/>
<dbReference type="Pfam" id="PF01609">
    <property type="entry name" value="DDE_Tnp_1"/>
    <property type="match status" value="1"/>
</dbReference>
<dbReference type="PANTHER" id="PTHR33803:SF3">
    <property type="entry name" value="BLL1974 PROTEIN"/>
    <property type="match status" value="1"/>
</dbReference>
<dbReference type="Proteomes" id="UP000016660">
    <property type="component" value="Unassembled WGS sequence"/>
</dbReference>
<evidence type="ECO:0000313" key="2">
    <source>
        <dbReference type="EMBL" id="ERJ81205.1"/>
    </source>
</evidence>
<gene>
    <name evidence="2" type="ORF">HMPREF0653_00105</name>
</gene>
<name>A0ABP2YAY1_9BACT</name>
<keyword evidence="3" id="KW-1185">Reference proteome</keyword>
<reference evidence="2 3" key="1">
    <citation type="submission" date="2013-06" db="EMBL/GenBank/DDBJ databases">
        <authorList>
            <person name="Weinstock G."/>
            <person name="Sodergren E."/>
            <person name="Lobos E.A."/>
            <person name="Fulton L."/>
            <person name="Fulton R."/>
            <person name="Courtney L."/>
            <person name="Fronick C."/>
            <person name="O'Laughlin M."/>
            <person name="Godfrey J."/>
            <person name="Wilson R.M."/>
            <person name="Miner T."/>
            <person name="Farmer C."/>
            <person name="Delehaunty K."/>
            <person name="Cordes M."/>
            <person name="Minx P."/>
            <person name="Tomlinson C."/>
            <person name="Chen J."/>
            <person name="Wollam A."/>
            <person name="Pepin K.H."/>
            <person name="Bhonagiri V."/>
            <person name="Zhang X."/>
            <person name="Warren W."/>
            <person name="Mitreva M."/>
            <person name="Mardis E.R."/>
            <person name="Wilson R.K."/>
        </authorList>
    </citation>
    <scope>NUCLEOTIDE SEQUENCE [LARGE SCALE GENOMIC DNA]</scope>
    <source>
        <strain evidence="2 3">ATCC 29426</strain>
    </source>
</reference>
<protein>
    <submittedName>
        <fullName evidence="2">Transposase, IS4 family</fullName>
    </submittedName>
</protein>